<dbReference type="AlphaFoldDB" id="A0A8H4LD16"/>
<dbReference type="OrthoDB" id="3358371at2759"/>
<dbReference type="SUPFAM" id="SSF51735">
    <property type="entry name" value="NAD(P)-binding Rossmann-fold domains"/>
    <property type="match status" value="1"/>
</dbReference>
<dbReference type="InterPro" id="IPR008030">
    <property type="entry name" value="NmrA-like"/>
</dbReference>
<gene>
    <name evidence="4" type="ORF">FALBO_7713</name>
</gene>
<dbReference type="PANTHER" id="PTHR42748:SF28">
    <property type="entry name" value="NMRA-LIKE DOMAIN-CONTAINING PROTEIN"/>
    <property type="match status" value="1"/>
</dbReference>
<proteinExistence type="inferred from homology"/>
<keyword evidence="2" id="KW-0521">NADP</keyword>
<dbReference type="PANTHER" id="PTHR42748">
    <property type="entry name" value="NITROGEN METABOLITE REPRESSION PROTEIN NMRA FAMILY MEMBER"/>
    <property type="match status" value="1"/>
</dbReference>
<keyword evidence="5" id="KW-1185">Reference proteome</keyword>
<evidence type="ECO:0000313" key="4">
    <source>
        <dbReference type="EMBL" id="KAF4465448.1"/>
    </source>
</evidence>
<organism evidence="4 5">
    <name type="scientific">Fusarium albosuccineum</name>
    <dbReference type="NCBI Taxonomy" id="1237068"/>
    <lineage>
        <taxon>Eukaryota</taxon>
        <taxon>Fungi</taxon>
        <taxon>Dikarya</taxon>
        <taxon>Ascomycota</taxon>
        <taxon>Pezizomycotina</taxon>
        <taxon>Sordariomycetes</taxon>
        <taxon>Hypocreomycetidae</taxon>
        <taxon>Hypocreales</taxon>
        <taxon>Nectriaceae</taxon>
        <taxon>Fusarium</taxon>
        <taxon>Fusarium decemcellulare species complex</taxon>
    </lineage>
</organism>
<dbReference type="Pfam" id="PF05368">
    <property type="entry name" value="NmrA"/>
    <property type="match status" value="1"/>
</dbReference>
<accession>A0A8H4LD16</accession>
<evidence type="ECO:0000256" key="1">
    <source>
        <dbReference type="ARBA" id="ARBA00006328"/>
    </source>
</evidence>
<protein>
    <recommendedName>
        <fullName evidence="3">NmrA-like domain-containing protein</fullName>
    </recommendedName>
</protein>
<dbReference type="EMBL" id="JAADYS010001032">
    <property type="protein sequence ID" value="KAF4465448.1"/>
    <property type="molecule type" value="Genomic_DNA"/>
</dbReference>
<dbReference type="GO" id="GO:0005634">
    <property type="term" value="C:nucleus"/>
    <property type="evidence" value="ECO:0007669"/>
    <property type="project" value="TreeGrafter"/>
</dbReference>
<evidence type="ECO:0000256" key="2">
    <source>
        <dbReference type="ARBA" id="ARBA00022857"/>
    </source>
</evidence>
<evidence type="ECO:0000259" key="3">
    <source>
        <dbReference type="Pfam" id="PF05368"/>
    </source>
</evidence>
<comment type="caution">
    <text evidence="4">The sequence shown here is derived from an EMBL/GenBank/DDBJ whole genome shotgun (WGS) entry which is preliminary data.</text>
</comment>
<sequence>MSSEKLIVVLGATGNQGGSVVDAFVTEPGWAVRGITRNRNSVKAKALEHRGAEVAEADMDKPATLVSAFQDAHVIFAVSDFWGMYGDPANQDKPAPSQSLGAWVAEKEIKQLCSIIDAAAEVPTLERFIFSSLSNATKWSKGKYTQNSTGVVQFFGNLDPDLKLPFIAAEEDSGPLVKALVKDVPGRSLITYREWLTFRELAQAFTQATGVKAEVVQLPKGEFVSPLPKELKSILEENWAYWNEYGYEARDDPTVTHPRDLKFPPELDSVINYLRKQDWEKVWTSSS</sequence>
<comment type="similarity">
    <text evidence="1">Belongs to the NmrA-type oxidoreductase family.</text>
</comment>
<dbReference type="InterPro" id="IPR036291">
    <property type="entry name" value="NAD(P)-bd_dom_sf"/>
</dbReference>
<reference evidence="4 5" key="1">
    <citation type="submission" date="2020-01" db="EMBL/GenBank/DDBJ databases">
        <title>Identification and distribution of gene clusters putatively required for synthesis of sphingolipid metabolism inhibitors in phylogenetically diverse species of the filamentous fungus Fusarium.</title>
        <authorList>
            <person name="Kim H.-S."/>
            <person name="Busman M."/>
            <person name="Brown D.W."/>
            <person name="Divon H."/>
            <person name="Uhlig S."/>
            <person name="Proctor R.H."/>
        </authorList>
    </citation>
    <scope>NUCLEOTIDE SEQUENCE [LARGE SCALE GENOMIC DNA]</scope>
    <source>
        <strain evidence="4 5">NRRL 20459</strain>
    </source>
</reference>
<feature type="domain" description="NmrA-like" evidence="3">
    <location>
        <begin position="4"/>
        <end position="144"/>
    </location>
</feature>
<evidence type="ECO:0000313" key="5">
    <source>
        <dbReference type="Proteomes" id="UP000554235"/>
    </source>
</evidence>
<name>A0A8H4LD16_9HYPO</name>
<dbReference type="Proteomes" id="UP000554235">
    <property type="component" value="Unassembled WGS sequence"/>
</dbReference>
<dbReference type="InterPro" id="IPR051164">
    <property type="entry name" value="NmrA-like_oxidored"/>
</dbReference>
<dbReference type="Gene3D" id="3.40.50.720">
    <property type="entry name" value="NAD(P)-binding Rossmann-like Domain"/>
    <property type="match status" value="1"/>
</dbReference>